<name>A0A1S1YXB5_FLAPC</name>
<sequence>MDNTIIEVHSEVNSLYEKLKGRNGNKLFAFKGIMNDDILGEILSRVEDTLSEHESLMKLQRRINVIAVEILQNIFHHFEGIDSKTVLEPPSNIVLFLLSKDKNAYYIVAGNYVPIETANFLKERIDSINELSVDELKKRYRKVLSNGDFSEQGGAGLGIIDIARKSGQKLDYEFSSTNETHSFFTIKVSVPI</sequence>
<dbReference type="STRING" id="915059.NH26_04405"/>
<evidence type="ECO:0008006" key="3">
    <source>
        <dbReference type="Google" id="ProtNLM"/>
    </source>
</evidence>
<dbReference type="Proteomes" id="UP000179797">
    <property type="component" value="Unassembled WGS sequence"/>
</dbReference>
<protein>
    <recommendedName>
        <fullName evidence="3">Histidine kinase/HSP90-like ATPase domain-containing protein</fullName>
    </recommendedName>
</protein>
<accession>A0A1S1YXB5</accession>
<proteinExistence type="predicted"/>
<evidence type="ECO:0000313" key="2">
    <source>
        <dbReference type="Proteomes" id="UP000179797"/>
    </source>
</evidence>
<evidence type="ECO:0000313" key="1">
    <source>
        <dbReference type="EMBL" id="OHX65642.1"/>
    </source>
</evidence>
<comment type="caution">
    <text evidence="1">The sequence shown here is derived from an EMBL/GenBank/DDBJ whole genome shotgun (WGS) entry which is preliminary data.</text>
</comment>
<dbReference type="EMBL" id="JRYR02000001">
    <property type="protein sequence ID" value="OHX65642.1"/>
    <property type="molecule type" value="Genomic_DNA"/>
</dbReference>
<gene>
    <name evidence="1" type="ORF">NH26_04405</name>
</gene>
<dbReference type="NCBIfam" id="NF038262">
    <property type="entry name" value="SiaB_fam_kinase"/>
    <property type="match status" value="1"/>
</dbReference>
<dbReference type="OrthoDB" id="1117715at2"/>
<dbReference type="RefSeq" id="WP_052431945.1">
    <property type="nucleotide sequence ID" value="NZ_JRYR02000001.1"/>
</dbReference>
<dbReference type="Pfam" id="PF19788">
    <property type="entry name" value="DUF6272"/>
    <property type="match status" value="1"/>
</dbReference>
<dbReference type="AlphaFoldDB" id="A0A1S1YXB5"/>
<dbReference type="InterPro" id="IPR046239">
    <property type="entry name" value="DUF6272"/>
</dbReference>
<keyword evidence="2" id="KW-1185">Reference proteome</keyword>
<reference evidence="1 2" key="1">
    <citation type="journal article" date="2012" name="Int. J. Syst. Evol. Microbiol.">
        <title>Flammeovirga pacifica sp. nov., isolated from deep-sea sediment.</title>
        <authorList>
            <person name="Xu H."/>
            <person name="Fu Y."/>
            <person name="Yang N."/>
            <person name="Ding Z."/>
            <person name="Lai Q."/>
            <person name="Zeng R."/>
        </authorList>
    </citation>
    <scope>NUCLEOTIDE SEQUENCE [LARGE SCALE GENOMIC DNA]</scope>
    <source>
        <strain evidence="2">DSM 24597 / LMG 26175 / WPAGA1</strain>
    </source>
</reference>
<organism evidence="1 2">
    <name type="scientific">Flammeovirga pacifica</name>
    <dbReference type="NCBI Taxonomy" id="915059"/>
    <lineage>
        <taxon>Bacteria</taxon>
        <taxon>Pseudomonadati</taxon>
        <taxon>Bacteroidota</taxon>
        <taxon>Cytophagia</taxon>
        <taxon>Cytophagales</taxon>
        <taxon>Flammeovirgaceae</taxon>
        <taxon>Flammeovirga</taxon>
    </lineage>
</organism>